<keyword evidence="3 5" id="KW-0378">Hydrolase</keyword>
<feature type="binding site" evidence="4">
    <location>
        <position position="228"/>
    </location>
    <ligand>
        <name>Mn(2+)</name>
        <dbReference type="ChEBI" id="CHEBI:29035"/>
        <label>1</label>
    </ligand>
</feature>
<proteinExistence type="inferred from homology"/>
<dbReference type="Proteomes" id="UP000029084">
    <property type="component" value="Chromosome"/>
</dbReference>
<dbReference type="Proteomes" id="UP000056255">
    <property type="component" value="Chromosome"/>
</dbReference>
<dbReference type="EMBL" id="CP012175">
    <property type="protein sequence ID" value="AKV80363.1"/>
    <property type="molecule type" value="Genomic_DNA"/>
</dbReference>
<evidence type="ECO:0000313" key="12">
    <source>
        <dbReference type="Proteomes" id="UP000029084"/>
    </source>
</evidence>
<dbReference type="Pfam" id="PF00491">
    <property type="entry name" value="Arginase"/>
    <property type="match status" value="1"/>
</dbReference>
<feature type="binding site" evidence="4">
    <location>
        <position position="142"/>
    </location>
    <ligand>
        <name>Mn(2+)</name>
        <dbReference type="ChEBI" id="CHEBI:29035"/>
        <label>1</label>
    </ligand>
</feature>
<dbReference type="GeneID" id="91754947"/>
<comment type="cofactor">
    <cofactor evidence="4">
        <name>Mn(2+)</name>
        <dbReference type="ChEBI" id="CHEBI:29035"/>
    </cofactor>
    <text evidence="4">Binds 2 manganese ions per subunit.</text>
</comment>
<reference evidence="14 15" key="2">
    <citation type="journal article" date="2015" name="Genome Announc.">
        <title>Complete Genome Sequences of Evolved Arsenate-Resistant Metallosphaera sedula Strains.</title>
        <authorList>
            <person name="Ai C."/>
            <person name="McCarthy S."/>
            <person name="Schackwitz W."/>
            <person name="Martin J."/>
            <person name="Lipzen A."/>
            <person name="Blum P."/>
        </authorList>
    </citation>
    <scope>NUCLEOTIDE SEQUENCE [LARGE SCALE GENOMIC DNA]</scope>
    <source>
        <strain evidence="9 15">ARS120-1</strain>
        <strain evidence="10 14">ARS120-2</strain>
        <strain evidence="7 17">ARS50-1</strain>
        <strain evidence="8 16">ARS50-2</strain>
    </source>
</reference>
<dbReference type="InterPro" id="IPR006035">
    <property type="entry name" value="Ureohydrolase"/>
</dbReference>
<dbReference type="CDD" id="cd11592">
    <property type="entry name" value="Agmatinase_PAH"/>
    <property type="match status" value="1"/>
</dbReference>
<evidence type="ECO:0000313" key="8">
    <source>
        <dbReference type="EMBL" id="AKV75868.1"/>
    </source>
</evidence>
<dbReference type="Proteomes" id="UP000062475">
    <property type="component" value="Chromosome"/>
</dbReference>
<evidence type="ECO:0000256" key="3">
    <source>
        <dbReference type="ARBA" id="ARBA00022801"/>
    </source>
</evidence>
<dbReference type="OMA" id="LGFPYDT"/>
<evidence type="ECO:0000313" key="13">
    <source>
        <dbReference type="Proteomes" id="UP000056255"/>
    </source>
</evidence>
<dbReference type="EMBL" id="CP012173">
    <property type="protein sequence ID" value="AKV75868.1"/>
    <property type="molecule type" value="Genomic_DNA"/>
</dbReference>
<dbReference type="EMBL" id="CP012172">
    <property type="protein sequence ID" value="AKV73628.1"/>
    <property type="molecule type" value="Genomic_DNA"/>
</dbReference>
<dbReference type="OrthoDB" id="7186at2157"/>
<accession>A0A088E5Q0</accession>
<evidence type="ECO:0000256" key="1">
    <source>
        <dbReference type="ARBA" id="ARBA00009227"/>
    </source>
</evidence>
<dbReference type="PANTHER" id="PTHR11358:SF26">
    <property type="entry name" value="GUANIDINO ACID HYDROLASE, MITOCHONDRIAL"/>
    <property type="match status" value="1"/>
</dbReference>
<reference evidence="11 13" key="3">
    <citation type="submission" date="2015-07" db="EMBL/GenBank/DDBJ databases">
        <title>Physiological, transcriptional responses and genome re-sequencing of acid resistant extremely thermoacidophilic Metallosphaera sedula SARC-M1.</title>
        <authorList>
            <person name="Ai C."/>
            <person name="McCarthy S."/>
            <person name="Eckrich V."/>
            <person name="Rudrappa D."/>
            <person name="Qiu G."/>
            <person name="Blum P."/>
        </authorList>
    </citation>
    <scope>NUCLEOTIDE SEQUENCE [LARGE SCALE GENOMIC DNA]</scope>
    <source>
        <strain evidence="11 13">SARC-M1</strain>
    </source>
</reference>
<evidence type="ECO:0000313" key="10">
    <source>
        <dbReference type="EMBL" id="AKV80363.1"/>
    </source>
</evidence>
<dbReference type="PATRIC" id="fig|43687.5.peg.511"/>
<name>A0A088E5Q0_9CREN</name>
<keyword evidence="2 4" id="KW-0479">Metal-binding</keyword>
<dbReference type="InterPro" id="IPR023696">
    <property type="entry name" value="Ureohydrolase_dom_sf"/>
</dbReference>
<dbReference type="GO" id="GO:0008783">
    <property type="term" value="F:agmatinase activity"/>
    <property type="evidence" value="ECO:0007669"/>
    <property type="project" value="UniProtKB-EC"/>
</dbReference>
<evidence type="ECO:0000313" key="11">
    <source>
        <dbReference type="EMBL" id="AKV82611.1"/>
    </source>
</evidence>
<dbReference type="EC" id="3.5.3.11" evidence="6"/>
<dbReference type="PIRSF" id="PIRSF036979">
    <property type="entry name" value="Arginase"/>
    <property type="match status" value="1"/>
</dbReference>
<keyword evidence="4" id="KW-0464">Manganese</keyword>
<dbReference type="PROSITE" id="PS01053">
    <property type="entry name" value="ARGINASE_1"/>
    <property type="match status" value="1"/>
</dbReference>
<dbReference type="PROSITE" id="PS51409">
    <property type="entry name" value="ARGINASE_2"/>
    <property type="match status" value="1"/>
</dbReference>
<dbReference type="Gene3D" id="3.40.800.10">
    <property type="entry name" value="Ureohydrolase domain"/>
    <property type="match status" value="1"/>
</dbReference>
<dbReference type="RefSeq" id="WP_012020461.1">
    <property type="nucleotide sequence ID" value="NZ_CP008822.1"/>
</dbReference>
<evidence type="ECO:0000256" key="5">
    <source>
        <dbReference type="RuleBase" id="RU003684"/>
    </source>
</evidence>
<feature type="binding site" evidence="4">
    <location>
        <position position="230"/>
    </location>
    <ligand>
        <name>Mn(2+)</name>
        <dbReference type="ChEBI" id="CHEBI:29035"/>
        <label>1</label>
    </ligand>
</feature>
<evidence type="ECO:0000256" key="4">
    <source>
        <dbReference type="PIRSR" id="PIRSR036979-1"/>
    </source>
</evidence>
<evidence type="ECO:0000313" key="7">
    <source>
        <dbReference type="EMBL" id="AKV73628.1"/>
    </source>
</evidence>
<evidence type="ECO:0000313" key="6">
    <source>
        <dbReference type="EMBL" id="AIM26660.1"/>
    </source>
</evidence>
<evidence type="ECO:0000313" key="9">
    <source>
        <dbReference type="EMBL" id="AKV78118.1"/>
    </source>
</evidence>
<dbReference type="EMBL" id="CP012174">
    <property type="protein sequence ID" value="AKV78118.1"/>
    <property type="molecule type" value="Genomic_DNA"/>
</dbReference>
<feature type="binding site" evidence="4">
    <location>
        <position position="144"/>
    </location>
    <ligand>
        <name>Mn(2+)</name>
        <dbReference type="ChEBI" id="CHEBI:29035"/>
        <label>1</label>
    </ligand>
</feature>
<gene>
    <name evidence="6" type="ORF">HA72_0497</name>
    <name evidence="7" type="ORF">MsedA_0509</name>
    <name evidence="8" type="ORF">MsedB_0509</name>
    <name evidence="9" type="ORF">MsedC_0508</name>
    <name evidence="10" type="ORF">MsedD_0509</name>
    <name evidence="11" type="ORF">MsedE_0509</name>
</gene>
<evidence type="ECO:0000313" key="17">
    <source>
        <dbReference type="Proteomes" id="UP000068832"/>
    </source>
</evidence>
<dbReference type="GO" id="GO:0033389">
    <property type="term" value="P:putrescine biosynthetic process from arginine, via agmatine"/>
    <property type="evidence" value="ECO:0007669"/>
    <property type="project" value="TreeGrafter"/>
</dbReference>
<dbReference type="PANTHER" id="PTHR11358">
    <property type="entry name" value="ARGINASE/AGMATINASE"/>
    <property type="match status" value="1"/>
</dbReference>
<dbReference type="Proteomes" id="UP000062398">
    <property type="component" value="Chromosome"/>
</dbReference>
<feature type="binding site" evidence="4">
    <location>
        <position position="119"/>
    </location>
    <ligand>
        <name>Mn(2+)</name>
        <dbReference type="ChEBI" id="CHEBI:29035"/>
        <label>1</label>
    </ligand>
</feature>
<evidence type="ECO:0000313" key="15">
    <source>
        <dbReference type="Proteomes" id="UP000062398"/>
    </source>
</evidence>
<reference evidence="6 12" key="1">
    <citation type="journal article" date="2014" name="J. Bacteriol.">
        <title>Role of an Archaeal PitA Transporter in the Copper and Arsenic Resistance of Metallosphaera sedula, an Extreme Thermoacidophile.</title>
        <authorList>
            <person name="McCarthy S."/>
            <person name="Ai C."/>
            <person name="Wheaton G."/>
            <person name="Tevatia R."/>
            <person name="Eckrich V."/>
            <person name="Kelly R."/>
            <person name="Blum P."/>
        </authorList>
    </citation>
    <scope>NUCLEOTIDE SEQUENCE [LARGE SCALE GENOMIC DNA]</scope>
    <source>
        <strain evidence="6 12">CuR1</strain>
    </source>
</reference>
<protein>
    <submittedName>
        <fullName evidence="6">Agmatinase</fullName>
        <ecNumber evidence="6">3.5.3.11</ecNumber>
    </submittedName>
</protein>
<dbReference type="AlphaFoldDB" id="A0A088E5Q0"/>
<dbReference type="NCBIfam" id="TIGR01230">
    <property type="entry name" value="agmatinase"/>
    <property type="match status" value="1"/>
</dbReference>
<evidence type="ECO:0000313" key="14">
    <source>
        <dbReference type="Proteomes" id="UP000061362"/>
    </source>
</evidence>
<dbReference type="InterPro" id="IPR005925">
    <property type="entry name" value="Agmatinase-rel"/>
</dbReference>
<dbReference type="GO" id="GO:0046872">
    <property type="term" value="F:metal ion binding"/>
    <property type="evidence" value="ECO:0007669"/>
    <property type="project" value="UniProtKB-KW"/>
</dbReference>
<organism evidence="6 12">
    <name type="scientific">Metallosphaera sedula</name>
    <dbReference type="NCBI Taxonomy" id="43687"/>
    <lineage>
        <taxon>Archaea</taxon>
        <taxon>Thermoproteota</taxon>
        <taxon>Thermoprotei</taxon>
        <taxon>Sulfolobales</taxon>
        <taxon>Sulfolobaceae</taxon>
        <taxon>Metallosphaera</taxon>
    </lineage>
</organism>
<dbReference type="EMBL" id="CP008822">
    <property type="protein sequence ID" value="AIM26660.1"/>
    <property type="molecule type" value="Genomic_DNA"/>
</dbReference>
<evidence type="ECO:0000256" key="2">
    <source>
        <dbReference type="ARBA" id="ARBA00022723"/>
    </source>
</evidence>
<dbReference type="Proteomes" id="UP000068832">
    <property type="component" value="Chromosome"/>
</dbReference>
<comment type="similarity">
    <text evidence="1">Belongs to the arginase family. Agmatinase subfamily.</text>
</comment>
<sequence>MRQIDALKSPRFSQISTFARLPLCGDERVEAVFIGIPFDDATTYRPGARFGPMGIRDGSRLLRPYNPFQKVYPLDELSACDGGDVDVIPGHIEDTMKRIEEVLVGRMRNSTLFIAGGDHSITLPVLRAVHRVHGKVNLVHLDSHYDFWDSHWGKKYDHGTWLRRALEEGLLNEVIQLGIRGSLFSHEDVEDSKRLGITSYNIREVKANPEKVIREINGLEGPTYISFDIDVVDPAFAPGTGTPEVGGLTSFEALEILRSLNLNLVGFDVVEVSPPYDVSEITSMLGANLIYEAMSLKARMKHGEGGKAGN</sequence>
<dbReference type="EMBL" id="CP012176">
    <property type="protein sequence ID" value="AKV82611.1"/>
    <property type="molecule type" value="Genomic_DNA"/>
</dbReference>
<dbReference type="SUPFAM" id="SSF52768">
    <property type="entry name" value="Arginase/deacetylase"/>
    <property type="match status" value="1"/>
</dbReference>
<dbReference type="InterPro" id="IPR020855">
    <property type="entry name" value="Ureohydrolase_Mn_BS"/>
</dbReference>
<feature type="binding site" evidence="4">
    <location>
        <position position="146"/>
    </location>
    <ligand>
        <name>Mn(2+)</name>
        <dbReference type="ChEBI" id="CHEBI:29035"/>
        <label>1</label>
    </ligand>
</feature>
<dbReference type="Proteomes" id="UP000061362">
    <property type="component" value="Chromosome"/>
</dbReference>
<evidence type="ECO:0000313" key="16">
    <source>
        <dbReference type="Proteomes" id="UP000062475"/>
    </source>
</evidence>